<protein>
    <submittedName>
        <fullName evidence="1">Uncharacterized protein</fullName>
    </submittedName>
</protein>
<accession>A0A381U4W3</accession>
<sequence length="40" mass="4577">MLYALIITTFSTLANGKKYGKGQWISIPLKGDDEWEIFLD</sequence>
<dbReference type="EMBL" id="UINC01005746">
    <property type="protein sequence ID" value="SVA23292.1"/>
    <property type="molecule type" value="Genomic_DNA"/>
</dbReference>
<dbReference type="AlphaFoldDB" id="A0A381U4W3"/>
<evidence type="ECO:0000313" key="1">
    <source>
        <dbReference type="EMBL" id="SVA23292.1"/>
    </source>
</evidence>
<name>A0A381U4W3_9ZZZZ</name>
<organism evidence="1">
    <name type="scientific">marine metagenome</name>
    <dbReference type="NCBI Taxonomy" id="408172"/>
    <lineage>
        <taxon>unclassified sequences</taxon>
        <taxon>metagenomes</taxon>
        <taxon>ecological metagenomes</taxon>
    </lineage>
</organism>
<reference evidence="1" key="1">
    <citation type="submission" date="2018-05" db="EMBL/GenBank/DDBJ databases">
        <authorList>
            <person name="Lanie J.A."/>
            <person name="Ng W.-L."/>
            <person name="Kazmierczak K.M."/>
            <person name="Andrzejewski T.M."/>
            <person name="Davidsen T.M."/>
            <person name="Wayne K.J."/>
            <person name="Tettelin H."/>
            <person name="Glass J.I."/>
            <person name="Rusch D."/>
            <person name="Podicherti R."/>
            <person name="Tsui H.-C.T."/>
            <person name="Winkler M.E."/>
        </authorList>
    </citation>
    <scope>NUCLEOTIDE SEQUENCE</scope>
</reference>
<gene>
    <name evidence="1" type="ORF">METZ01_LOCUS76146</name>
</gene>
<proteinExistence type="predicted"/>